<dbReference type="Gene3D" id="3.40.630.30">
    <property type="match status" value="1"/>
</dbReference>
<gene>
    <name evidence="2" type="ORF">GLIP_4061</name>
</gene>
<evidence type="ECO:0000259" key="1">
    <source>
        <dbReference type="PROSITE" id="PS51186"/>
    </source>
</evidence>
<dbReference type="RefSeq" id="WP_008846474.1">
    <property type="nucleotide sequence ID" value="NZ_BAEN01000076.1"/>
</dbReference>
<dbReference type="PANTHER" id="PTHR43328:SF1">
    <property type="entry name" value="N-ACETYLTRANSFERASE DOMAIN-CONTAINING PROTEIN"/>
    <property type="match status" value="1"/>
</dbReference>
<dbReference type="STRING" id="1127673.GLIP_4061"/>
<dbReference type="SUPFAM" id="SSF55729">
    <property type="entry name" value="Acyl-CoA N-acyltransferases (Nat)"/>
    <property type="match status" value="1"/>
</dbReference>
<sequence>MNIRHSEKADIAQIKHIYEQTVNYANTLQLPYPSLDTWESFLAEKPENFYSLIATNDNQIVGQIGIEVFTKPRRKHVANIGMAVLPDKCNQGIGSALLKAAIELLENWLAVTRIELEVYTDNAHAVALYEKFGFKKEGTAKQYAFRNGEYVDVFLMARVNIK</sequence>
<keyword evidence="2" id="KW-0808">Transferase</keyword>
<dbReference type="eggNOG" id="COG0456">
    <property type="taxonomic scope" value="Bacteria"/>
</dbReference>
<feature type="domain" description="N-acetyltransferase" evidence="1">
    <location>
        <begin position="1"/>
        <end position="157"/>
    </location>
</feature>
<dbReference type="OrthoDB" id="336415at2"/>
<evidence type="ECO:0000313" key="2">
    <source>
        <dbReference type="EMBL" id="GAC16672.1"/>
    </source>
</evidence>
<dbReference type="Proteomes" id="UP000006334">
    <property type="component" value="Unassembled WGS sequence"/>
</dbReference>
<keyword evidence="3" id="KW-1185">Reference proteome</keyword>
<dbReference type="PANTHER" id="PTHR43328">
    <property type="entry name" value="ACETYLTRANSFERASE-RELATED"/>
    <property type="match status" value="1"/>
</dbReference>
<dbReference type="InterPro" id="IPR016181">
    <property type="entry name" value="Acyl_CoA_acyltransferase"/>
</dbReference>
<dbReference type="CDD" id="cd04301">
    <property type="entry name" value="NAT_SF"/>
    <property type="match status" value="1"/>
</dbReference>
<dbReference type="PROSITE" id="PS51186">
    <property type="entry name" value="GNAT"/>
    <property type="match status" value="1"/>
</dbReference>
<organism evidence="2 3">
    <name type="scientific">Aliiglaciecola lipolytica E3</name>
    <dbReference type="NCBI Taxonomy" id="1127673"/>
    <lineage>
        <taxon>Bacteria</taxon>
        <taxon>Pseudomonadati</taxon>
        <taxon>Pseudomonadota</taxon>
        <taxon>Gammaproteobacteria</taxon>
        <taxon>Alteromonadales</taxon>
        <taxon>Alteromonadaceae</taxon>
        <taxon>Aliiglaciecola</taxon>
    </lineage>
</organism>
<proteinExistence type="predicted"/>
<evidence type="ECO:0000313" key="3">
    <source>
        <dbReference type="Proteomes" id="UP000006334"/>
    </source>
</evidence>
<accession>K6YES4</accession>
<reference evidence="2 3" key="1">
    <citation type="journal article" date="2017" name="Antonie Van Leeuwenhoek">
        <title>Rhizobium rhizosphaerae sp. nov., a novel species isolated from rice rhizosphere.</title>
        <authorList>
            <person name="Zhao J.J."/>
            <person name="Zhang J."/>
            <person name="Zhang R.J."/>
            <person name="Zhang C.W."/>
            <person name="Yin H.Q."/>
            <person name="Zhang X.X."/>
        </authorList>
    </citation>
    <scope>NUCLEOTIDE SEQUENCE [LARGE SCALE GENOMIC DNA]</scope>
    <source>
        <strain evidence="2 3">E3</strain>
    </source>
</reference>
<dbReference type="GO" id="GO:0016747">
    <property type="term" value="F:acyltransferase activity, transferring groups other than amino-acyl groups"/>
    <property type="evidence" value="ECO:0007669"/>
    <property type="project" value="InterPro"/>
</dbReference>
<dbReference type="AlphaFoldDB" id="K6YES4"/>
<protein>
    <submittedName>
        <fullName evidence="2">GCN5-related N-acetyltransferase</fullName>
    </submittedName>
</protein>
<dbReference type="EMBL" id="BAEN01000076">
    <property type="protein sequence ID" value="GAC16672.1"/>
    <property type="molecule type" value="Genomic_DNA"/>
</dbReference>
<dbReference type="InterPro" id="IPR000182">
    <property type="entry name" value="GNAT_dom"/>
</dbReference>
<dbReference type="Pfam" id="PF00583">
    <property type="entry name" value="Acetyltransf_1"/>
    <property type="match status" value="1"/>
</dbReference>
<comment type="caution">
    <text evidence="2">The sequence shown here is derived from an EMBL/GenBank/DDBJ whole genome shotgun (WGS) entry which is preliminary data.</text>
</comment>
<name>K6YES4_9ALTE</name>